<feature type="compositionally biased region" description="Low complexity" evidence="1">
    <location>
        <begin position="1147"/>
        <end position="1161"/>
    </location>
</feature>
<dbReference type="Gene3D" id="1.25.40.10">
    <property type="entry name" value="Tetratricopeptide repeat domain"/>
    <property type="match status" value="1"/>
</dbReference>
<dbReference type="PANTHER" id="PTHR15288:SF0">
    <property type="entry name" value="UDENN DOMAIN-CONTAINING PROTEIN"/>
    <property type="match status" value="1"/>
</dbReference>
<protein>
    <recommendedName>
        <fullName evidence="2">cDENN domain-containing protein</fullName>
    </recommendedName>
</protein>
<dbReference type="VEuPathDB" id="FungiDB:H310_01168"/>
<dbReference type="PANTHER" id="PTHR15288">
    <property type="entry name" value="DENN DOMAIN-CONTAINING PROTEIN 2"/>
    <property type="match status" value="1"/>
</dbReference>
<dbReference type="Gene3D" id="3.40.50.11500">
    <property type="match status" value="1"/>
</dbReference>
<feature type="region of interest" description="Disordered" evidence="1">
    <location>
        <begin position="1147"/>
        <end position="1183"/>
    </location>
</feature>
<feature type="domain" description="cDENN" evidence="2">
    <location>
        <begin position="1225"/>
        <end position="1414"/>
    </location>
</feature>
<proteinExistence type="predicted"/>
<gene>
    <name evidence="3" type="ORF">H310_01168</name>
</gene>
<dbReference type="InterPro" id="IPR011990">
    <property type="entry name" value="TPR-like_helical_dom_sf"/>
</dbReference>
<evidence type="ECO:0000259" key="2">
    <source>
        <dbReference type="SMART" id="SM00799"/>
    </source>
</evidence>
<reference evidence="3" key="1">
    <citation type="submission" date="2013-12" db="EMBL/GenBank/DDBJ databases">
        <title>The Genome Sequence of Aphanomyces invadans NJM9701.</title>
        <authorList>
            <consortium name="The Broad Institute Genomics Platform"/>
            <person name="Russ C."/>
            <person name="Tyler B."/>
            <person name="van West P."/>
            <person name="Dieguez-Uribeondo J."/>
            <person name="Young S.K."/>
            <person name="Zeng Q."/>
            <person name="Gargeya S."/>
            <person name="Fitzgerald M."/>
            <person name="Abouelleil A."/>
            <person name="Alvarado L."/>
            <person name="Chapman S.B."/>
            <person name="Gainer-Dewar J."/>
            <person name="Goldberg J."/>
            <person name="Griggs A."/>
            <person name="Gujja S."/>
            <person name="Hansen M."/>
            <person name="Howarth C."/>
            <person name="Imamovic A."/>
            <person name="Ireland A."/>
            <person name="Larimer J."/>
            <person name="McCowan C."/>
            <person name="Murphy C."/>
            <person name="Pearson M."/>
            <person name="Poon T.W."/>
            <person name="Priest M."/>
            <person name="Roberts A."/>
            <person name="Saif S."/>
            <person name="Shea T."/>
            <person name="Sykes S."/>
            <person name="Wortman J."/>
            <person name="Nusbaum C."/>
            <person name="Birren B."/>
        </authorList>
    </citation>
    <scope>NUCLEOTIDE SEQUENCE [LARGE SCALE GENOMIC DNA]</scope>
    <source>
        <strain evidence="3">NJM9701</strain>
    </source>
</reference>
<evidence type="ECO:0000256" key="1">
    <source>
        <dbReference type="SAM" id="MobiDB-lite"/>
    </source>
</evidence>
<evidence type="ECO:0000313" key="3">
    <source>
        <dbReference type="EMBL" id="ETW08632.1"/>
    </source>
</evidence>
<dbReference type="eggNOG" id="ENOG502RUZ7">
    <property type="taxonomic scope" value="Eukaryota"/>
</dbReference>
<name>A0A024URY8_9STRA</name>
<feature type="compositionally biased region" description="Acidic residues" evidence="1">
    <location>
        <begin position="55"/>
        <end position="66"/>
    </location>
</feature>
<dbReference type="InterPro" id="IPR043153">
    <property type="entry name" value="DENN_C"/>
</dbReference>
<dbReference type="OrthoDB" id="64012at2759"/>
<dbReference type="InterPro" id="IPR001194">
    <property type="entry name" value="cDENN_dom"/>
</dbReference>
<dbReference type="Pfam" id="PF02141">
    <property type="entry name" value="DENN"/>
    <property type="match status" value="1"/>
</dbReference>
<feature type="region of interest" description="Disordered" evidence="1">
    <location>
        <begin position="46"/>
        <end position="66"/>
    </location>
</feature>
<dbReference type="GeneID" id="20078218"/>
<organism evidence="3">
    <name type="scientific">Aphanomyces invadans</name>
    <dbReference type="NCBI Taxonomy" id="157072"/>
    <lineage>
        <taxon>Eukaryota</taxon>
        <taxon>Sar</taxon>
        <taxon>Stramenopiles</taxon>
        <taxon>Oomycota</taxon>
        <taxon>Saprolegniomycetes</taxon>
        <taxon>Saprolegniales</taxon>
        <taxon>Verrucalvaceae</taxon>
        <taxon>Aphanomyces</taxon>
    </lineage>
</organism>
<dbReference type="RefSeq" id="XP_008862437.1">
    <property type="nucleotide sequence ID" value="XM_008864215.1"/>
</dbReference>
<accession>A0A024URY8</accession>
<sequence>MDNRPLVNRTSTNVEDWSDEFSLAIVQPQRSPTFLPLSHLDVDLTVADEKNEDSRDTEDDEEDEDWDMELNGAEADDSQSVREESNSFFRALLATSEVTNTIRGVGGSTAAVRMYTLPDTHRLVENANQCFCAKNRRPSYTKVYPPATALLTLERDGFPVYADKQLEEWLQNIVQAREQAAMGLEKQWTHVVHDDLLSSLSPDTFLRFSQKLSYYVRRNHVLEALHLLRAFCNRLDGLVESPRRNVGADGNKPDDDWRNLWGGWSVEIAQMAVEVCHPPQSFPLFAKLVKKCHYLFPLWRHALSLVECRYVGHHWAYYQAHHYVWQCPQETAHDASMLPVELFALPFETGQDLLQRYFKLYTLLVDDDKSTSNSTVTAIDLGLVSSSNHPLKLQVLVLCDVQNLVDRLSPVNDEVIPHIFQEELASSRHSHESEPQDTVGELFHPDNTLLRMEYLEGSYVKLAMPHDVLIKAKCAQVLSRMMLVHADMWNLCESLAMEGLRLLDIGYSLSFPNGESQRQGLFGHLGREQLEILGAVLAHNKKYRFAIAAYEAAQQLYCFQYLNRRGYEKLDRICSGLCLHEGDLERALQYHDRVLQWTKEHENCNEFVYITKMINSILLQQSHFRLAEQRLQDALTALRDPLALLPVAYTKCTPRRLFHYKFHSSSYDVWFLHDIQLHLCLRDVYKASGRGQDALHVLQHLLSYEPNFKLPRGRRVHLTMMVAEDALKLRQLELCISMLRTIEHEIGMDYNSSTVLESKHAWEVMATFRYLKCRARCYFYKGQFHRCAMWLAVAASKGLTVRQRADVDALSSRCMLQLHHKQIQDGDIFPLQRTTSGRWGLAAQEPSLGLLLTSKKEQESFQISMEDHWNIRSYADACAQLCWKAFDVYGTLNDPVRQAKMVLTLVRLEMAIVERWAFFSSTCELSLPSLNQATSLAKQALDLAAESAVPMKMLQALVYTAQLQCWWTKFNPEHDSRELLVTTEESLRLLYAVFLRRVHGSHNSIHVVPLLPFPPSVLVPLESIVCTLLHIGAGIAQLDGVELPPTYSWIELESAYYCLNQCTYWYSAQPETSKVLDDDTHHVPARPVKVGRQPRHQKQLSLSSISDIVSFSFFRRTDSFACTSQDVLLHPSPFAYVEPIKPTRLITSSSSGTARSRSQSAPATHENDESTINPPDDWDDGELEVEADGDDFWRACNQEYRKQQMVQWSSHMHATDSDSLWGIWHCHRVMDRKFKSGRVSPSMFRLASLQLIFDIQDQSDATTLHVALPTTLGTTESSGVVIHDRDSISVILHGAATHAPSPVDVYTFPAPNASSFHHGMATVPLKDQAVTPAQVERVLQYLGPKVLMKALSSIMLENPLIVVHSSMSVVQEVLFVLVHLLSPFRWAFPILPALPMSCTPKFVDLIEVYTNGKTKKVLNNTPVPFLAGISMDMWRECTYRLSTVPSCSTCISVLQVNVTSKCKFQLATNRSTAVYMQPRLRRYVVDAVSTAGNATAATLETALQEVYRVMLLSLQKAPTFKQWFRLESQEFTKLFQATATCQTYLKGDDGATTPAVV</sequence>
<dbReference type="InterPro" id="IPR051942">
    <property type="entry name" value="DENN_domain_containing_2"/>
</dbReference>
<dbReference type="SMART" id="SM00799">
    <property type="entry name" value="DENN"/>
    <property type="match status" value="1"/>
</dbReference>
<dbReference type="EMBL" id="KI913953">
    <property type="protein sequence ID" value="ETW08632.1"/>
    <property type="molecule type" value="Genomic_DNA"/>
</dbReference>